<dbReference type="PANTHER" id="PTHR40469">
    <property type="entry name" value="SECRETED GLYCOSYL HYDROLASE"/>
    <property type="match status" value="1"/>
</dbReference>
<name>A0A6C7E232_ILUCY</name>
<dbReference type="EMBL" id="AP012057">
    <property type="protein sequence ID" value="BAN01167.1"/>
    <property type="molecule type" value="Genomic_DNA"/>
</dbReference>
<reference evidence="2 3" key="1">
    <citation type="journal article" date="2013" name="Int. J. Syst. Evol. Microbiol.">
        <title>Ilumatobacter nonamiense sp. nov. and Ilumatobacter coccineum sp. nov., isolated from seashore sand.</title>
        <authorList>
            <person name="Matsumoto A."/>
            <person name="Kasai H."/>
            <person name="Matsuo Y."/>
            <person name="Shizuri Y."/>
            <person name="Ichikawa N."/>
            <person name="Fujita N."/>
            <person name="Omura S."/>
            <person name="Takahashi Y."/>
        </authorList>
    </citation>
    <scope>NUCLEOTIDE SEQUENCE [LARGE SCALE GENOMIC DNA]</scope>
    <source>
        <strain evidence="3">NBRC 103263 / KCTC 29153 / YM16-304</strain>
    </source>
</reference>
<dbReference type="SUPFAM" id="SSF52317">
    <property type="entry name" value="Class I glutamine amidotransferase-like"/>
    <property type="match status" value="1"/>
</dbReference>
<proteinExistence type="predicted"/>
<dbReference type="PANTHER" id="PTHR40469:SF2">
    <property type="entry name" value="GALACTOSE-BINDING DOMAIN-LIKE SUPERFAMILY PROTEIN"/>
    <property type="match status" value="1"/>
</dbReference>
<dbReference type="InterPro" id="IPR029010">
    <property type="entry name" value="ThuA-like"/>
</dbReference>
<evidence type="ECO:0000259" key="1">
    <source>
        <dbReference type="Pfam" id="PF06283"/>
    </source>
</evidence>
<dbReference type="OrthoDB" id="9785923at2"/>
<dbReference type="InterPro" id="IPR029062">
    <property type="entry name" value="Class_I_gatase-like"/>
</dbReference>
<feature type="domain" description="ThuA-like" evidence="1">
    <location>
        <begin position="13"/>
        <end position="222"/>
    </location>
</feature>
<protein>
    <recommendedName>
        <fullName evidence="1">ThuA-like domain-containing protein</fullName>
    </recommendedName>
</protein>
<accession>A0A6C7E232</accession>
<dbReference type="AlphaFoldDB" id="A0A6C7E232"/>
<evidence type="ECO:0000313" key="3">
    <source>
        <dbReference type="Proteomes" id="UP000011863"/>
    </source>
</evidence>
<keyword evidence="3" id="KW-1185">Reference proteome</keyword>
<organism evidence="2 3">
    <name type="scientific">Ilumatobacter coccineus (strain NBRC 103263 / KCTC 29153 / YM16-304)</name>
    <dbReference type="NCBI Taxonomy" id="1313172"/>
    <lineage>
        <taxon>Bacteria</taxon>
        <taxon>Bacillati</taxon>
        <taxon>Actinomycetota</taxon>
        <taxon>Acidimicrobiia</taxon>
        <taxon>Acidimicrobiales</taxon>
        <taxon>Ilumatobacteraceae</taxon>
        <taxon>Ilumatobacter</taxon>
    </lineage>
</organism>
<dbReference type="RefSeq" id="WP_015440414.1">
    <property type="nucleotide sequence ID" value="NC_020520.1"/>
</dbReference>
<sequence length="258" mass="29008">MADQTGSRIDVTLVAGGKYHDIDFARLELLKLLAEHEEFRVRVQPDYEDHEAITASSILVSYTCDVRPSEEAQHAIRAWVEGGGRWVALHGTNAALQMGGPNGVEAPRCQPVWSETLGSQFVAHPPIQPYPVQISAPDHWLVEGIESFDTDDELYLQEHADRDALEPLLHTTWTGDAKGFAESDWSLETAGTDTHLIMYLRSLGDGAVLYNTLGHCRGHYDMVPVLDYYPAIERCSWEQPAYYEILRRSLRWARGETS</sequence>
<gene>
    <name evidence="2" type="ORF">YM304_08530</name>
</gene>
<dbReference type="Pfam" id="PF06283">
    <property type="entry name" value="ThuA"/>
    <property type="match status" value="1"/>
</dbReference>
<dbReference type="Proteomes" id="UP000011863">
    <property type="component" value="Chromosome"/>
</dbReference>
<dbReference type="Gene3D" id="3.40.50.880">
    <property type="match status" value="1"/>
</dbReference>
<evidence type="ECO:0000313" key="2">
    <source>
        <dbReference type="EMBL" id="BAN01167.1"/>
    </source>
</evidence>
<dbReference type="KEGG" id="aym:YM304_08530"/>